<dbReference type="AlphaFoldDB" id="A0A383DU95"/>
<accession>A0A383DU95</accession>
<reference evidence="1" key="1">
    <citation type="submission" date="2018-05" db="EMBL/GenBank/DDBJ databases">
        <authorList>
            <person name="Lanie J.A."/>
            <person name="Ng W.-L."/>
            <person name="Kazmierczak K.M."/>
            <person name="Andrzejewski T.M."/>
            <person name="Davidsen T.M."/>
            <person name="Wayne K.J."/>
            <person name="Tettelin H."/>
            <person name="Glass J.I."/>
            <person name="Rusch D."/>
            <person name="Podicherti R."/>
            <person name="Tsui H.-C.T."/>
            <person name="Winkler M.E."/>
        </authorList>
    </citation>
    <scope>NUCLEOTIDE SEQUENCE</scope>
</reference>
<feature type="non-terminal residue" evidence="1">
    <location>
        <position position="234"/>
    </location>
</feature>
<gene>
    <name evidence="1" type="ORF">METZ01_LOCUS500950</name>
</gene>
<feature type="non-terminal residue" evidence="1">
    <location>
        <position position="1"/>
    </location>
</feature>
<protein>
    <submittedName>
        <fullName evidence="1">Uncharacterized protein</fullName>
    </submittedName>
</protein>
<dbReference type="EMBL" id="UINC01220259">
    <property type="protein sequence ID" value="SVE48096.1"/>
    <property type="molecule type" value="Genomic_DNA"/>
</dbReference>
<name>A0A383DU95_9ZZZZ</name>
<sequence>QKALNALGTFIESNQKLVNGRLTKKEISSITGAVMKSKVLSETKTTDGNTFVLKLKVRFEIDMNSFNKALQKYQDQSVDKKTIKRLMATILKMQEEMLRTSKGSFESVEIADEIAYINKRLGKALTTGEKINRELEIRKKYEKNLTQQIINFTKLYMKRLSSSYEWNDVPYKGEYFTSKLPLNNGSTCNDARTALGMSKNVEVKDVGLGILATLIEYKRNNLRTYPEILPSWGF</sequence>
<proteinExistence type="predicted"/>
<evidence type="ECO:0000313" key="1">
    <source>
        <dbReference type="EMBL" id="SVE48096.1"/>
    </source>
</evidence>
<organism evidence="1">
    <name type="scientific">marine metagenome</name>
    <dbReference type="NCBI Taxonomy" id="408172"/>
    <lineage>
        <taxon>unclassified sequences</taxon>
        <taxon>metagenomes</taxon>
        <taxon>ecological metagenomes</taxon>
    </lineage>
</organism>